<dbReference type="RefSeq" id="WP_173578686.1">
    <property type="nucleotide sequence ID" value="NZ_WOSW01000065.1"/>
</dbReference>
<dbReference type="EMBL" id="WOSW01000065">
    <property type="protein sequence ID" value="NHO34260.1"/>
    <property type="molecule type" value="Genomic_DNA"/>
</dbReference>
<sequence>MKSICLQKKIAAGLEKTAAILGVNVKQYRGNVSCNPIPDGYISDKKCLFDSTAAMSDTSPLIWGHKFAFGSINTFGLMRGDYLVVQQDTSLPDIQCDTYFISRIEPGKPIFVVLTNEIISIFESDISSDNGLMGLRSPEGPVWSRDHSVAEQWPVSMLRSGSGGRPSTHLGTDVPAGGFEILMPAIENVELHQGLRVRTAAGNSYHIWSVETTNFGCRLTVSADQV</sequence>
<name>A0ABX0KIQ3_9PROT</name>
<gene>
    <name evidence="1" type="ORF">GOB84_17335</name>
</gene>
<organism evidence="1 2">
    <name type="scientific">Acetobacter fallax</name>
    <dbReference type="NCBI Taxonomy" id="1737473"/>
    <lineage>
        <taxon>Bacteria</taxon>
        <taxon>Pseudomonadati</taxon>
        <taxon>Pseudomonadota</taxon>
        <taxon>Alphaproteobacteria</taxon>
        <taxon>Acetobacterales</taxon>
        <taxon>Acetobacteraceae</taxon>
        <taxon>Acetobacter</taxon>
    </lineage>
</organism>
<protein>
    <submittedName>
        <fullName evidence="1">Uncharacterized protein</fullName>
    </submittedName>
</protein>
<evidence type="ECO:0000313" key="1">
    <source>
        <dbReference type="EMBL" id="NHO34260.1"/>
    </source>
</evidence>
<comment type="caution">
    <text evidence="1">The sequence shown here is derived from an EMBL/GenBank/DDBJ whole genome shotgun (WGS) entry which is preliminary data.</text>
</comment>
<dbReference type="Proteomes" id="UP000615326">
    <property type="component" value="Unassembled WGS sequence"/>
</dbReference>
<proteinExistence type="predicted"/>
<keyword evidence="2" id="KW-1185">Reference proteome</keyword>
<accession>A0ABX0KIQ3</accession>
<evidence type="ECO:0000313" key="2">
    <source>
        <dbReference type="Proteomes" id="UP000615326"/>
    </source>
</evidence>
<reference evidence="1 2" key="1">
    <citation type="journal article" date="2020" name="Int. J. Syst. Evol. Microbiol.">
        <title>Novel acetic acid bacteria from cider fermentations: Acetobacter conturbans sp. nov. and Acetobacter fallax sp. nov.</title>
        <authorList>
            <person name="Sombolestani A.S."/>
            <person name="Cleenwerck I."/>
            <person name="Cnockaert M."/>
            <person name="Borremans W."/>
            <person name="Wieme A.D."/>
            <person name="De Vuyst L."/>
            <person name="Vandamme P."/>
        </authorList>
    </citation>
    <scope>NUCLEOTIDE SEQUENCE [LARGE SCALE GENOMIC DNA]</scope>
    <source>
        <strain evidence="1 2">LMG 1637</strain>
    </source>
</reference>